<keyword evidence="7" id="KW-0493">Microtubule</keyword>
<evidence type="ECO:0000313" key="14">
    <source>
        <dbReference type="Proteomes" id="UP000289738"/>
    </source>
</evidence>
<keyword evidence="5" id="KW-0963">Cytoplasm</keyword>
<keyword evidence="12" id="KW-0137">Centromere</keyword>
<evidence type="ECO:0000256" key="7">
    <source>
        <dbReference type="ARBA" id="ARBA00022701"/>
    </source>
</evidence>
<keyword evidence="6" id="KW-0132">Cell division</keyword>
<dbReference type="GO" id="GO:0007059">
    <property type="term" value="P:chromosome segregation"/>
    <property type="evidence" value="ECO:0007669"/>
    <property type="project" value="InterPro"/>
</dbReference>
<protein>
    <submittedName>
        <fullName evidence="13">Uncharacterized protein</fullName>
    </submittedName>
</protein>
<keyword evidence="10" id="KW-0206">Cytoskeleton</keyword>
<evidence type="ECO:0000256" key="11">
    <source>
        <dbReference type="ARBA" id="ARBA00023306"/>
    </source>
</evidence>
<proteinExistence type="inferred from homology"/>
<evidence type="ECO:0000313" key="13">
    <source>
        <dbReference type="EMBL" id="RYR55539.1"/>
    </source>
</evidence>
<dbReference type="Proteomes" id="UP000289738">
    <property type="component" value="Chromosome A06"/>
</dbReference>
<comment type="subcellular location">
    <subcellularLocation>
        <location evidence="2">Chromosome</location>
        <location evidence="2">Centromere</location>
        <location evidence="2">Kinetochore</location>
    </subcellularLocation>
    <subcellularLocation>
        <location evidence="1">Cytoplasm</location>
        <location evidence="1">Cytoskeleton</location>
        <location evidence="1">Spindle</location>
    </subcellularLocation>
</comment>
<dbReference type="EMBL" id="SDMP01000006">
    <property type="protein sequence ID" value="RYR55539.1"/>
    <property type="molecule type" value="Genomic_DNA"/>
</dbReference>
<dbReference type="GO" id="GO:0051301">
    <property type="term" value="P:cell division"/>
    <property type="evidence" value="ECO:0007669"/>
    <property type="project" value="UniProtKB-KW"/>
</dbReference>
<dbReference type="STRING" id="3818.A0A445CX90"/>
<evidence type="ECO:0000256" key="5">
    <source>
        <dbReference type="ARBA" id="ARBA00022490"/>
    </source>
</evidence>
<keyword evidence="14" id="KW-1185">Reference proteome</keyword>
<gene>
    <name evidence="13" type="ORF">Ahy_A06g030736</name>
</gene>
<evidence type="ECO:0000256" key="1">
    <source>
        <dbReference type="ARBA" id="ARBA00004186"/>
    </source>
</evidence>
<keyword evidence="11" id="KW-0131">Cell cycle</keyword>
<evidence type="ECO:0000256" key="3">
    <source>
        <dbReference type="ARBA" id="ARBA00007716"/>
    </source>
</evidence>
<dbReference type="GO" id="GO:0000278">
    <property type="term" value="P:mitotic cell cycle"/>
    <property type="evidence" value="ECO:0007669"/>
    <property type="project" value="TreeGrafter"/>
</dbReference>
<dbReference type="GO" id="GO:0005876">
    <property type="term" value="C:spindle microtubule"/>
    <property type="evidence" value="ECO:0007669"/>
    <property type="project" value="TreeGrafter"/>
</dbReference>
<dbReference type="PANTHER" id="PTHR48118:SF1">
    <property type="entry name" value="SPINDLE AND KINETOCHORE-ASSOCIATED PROTEIN 3"/>
    <property type="match status" value="1"/>
</dbReference>
<evidence type="ECO:0000256" key="12">
    <source>
        <dbReference type="ARBA" id="ARBA00023328"/>
    </source>
</evidence>
<name>A0A445CX90_ARAHY</name>
<evidence type="ECO:0000256" key="6">
    <source>
        <dbReference type="ARBA" id="ARBA00022618"/>
    </source>
</evidence>
<comment type="similarity">
    <text evidence="3">Belongs to the SKA3 family.</text>
</comment>
<evidence type="ECO:0000256" key="10">
    <source>
        <dbReference type="ARBA" id="ARBA00023212"/>
    </source>
</evidence>
<reference evidence="13 14" key="1">
    <citation type="submission" date="2019-01" db="EMBL/GenBank/DDBJ databases">
        <title>Sequencing of cultivated peanut Arachis hypogaea provides insights into genome evolution and oil improvement.</title>
        <authorList>
            <person name="Chen X."/>
        </authorList>
    </citation>
    <scope>NUCLEOTIDE SEQUENCE [LARGE SCALE GENOMIC DNA]</scope>
    <source>
        <strain evidence="14">cv. Fuhuasheng</strain>
        <tissue evidence="13">Leaves</tissue>
    </source>
</reference>
<evidence type="ECO:0000256" key="2">
    <source>
        <dbReference type="ARBA" id="ARBA00004629"/>
    </source>
</evidence>
<evidence type="ECO:0000256" key="4">
    <source>
        <dbReference type="ARBA" id="ARBA00022454"/>
    </source>
</evidence>
<dbReference type="AlphaFoldDB" id="A0A445CX90"/>
<keyword evidence="8" id="KW-0498">Mitosis</keyword>
<dbReference type="PANTHER" id="PTHR48118">
    <property type="entry name" value="SPINDLE AND KINETOCHORE-ASSOCIATED PROTEIN 3"/>
    <property type="match status" value="1"/>
</dbReference>
<keyword evidence="9" id="KW-0995">Kinetochore</keyword>
<dbReference type="InterPro" id="IPR033341">
    <property type="entry name" value="SKA3"/>
</dbReference>
<comment type="caution">
    <text evidence="13">The sequence shown here is derived from an EMBL/GenBank/DDBJ whole genome shotgun (WGS) entry which is preliminary data.</text>
</comment>
<organism evidence="13 14">
    <name type="scientific">Arachis hypogaea</name>
    <name type="common">Peanut</name>
    <dbReference type="NCBI Taxonomy" id="3818"/>
    <lineage>
        <taxon>Eukaryota</taxon>
        <taxon>Viridiplantae</taxon>
        <taxon>Streptophyta</taxon>
        <taxon>Embryophyta</taxon>
        <taxon>Tracheophyta</taxon>
        <taxon>Spermatophyta</taxon>
        <taxon>Magnoliopsida</taxon>
        <taxon>eudicotyledons</taxon>
        <taxon>Gunneridae</taxon>
        <taxon>Pentapetalae</taxon>
        <taxon>rosids</taxon>
        <taxon>fabids</taxon>
        <taxon>Fabales</taxon>
        <taxon>Fabaceae</taxon>
        <taxon>Papilionoideae</taxon>
        <taxon>50 kb inversion clade</taxon>
        <taxon>dalbergioids sensu lato</taxon>
        <taxon>Dalbergieae</taxon>
        <taxon>Pterocarpus clade</taxon>
        <taxon>Arachis</taxon>
    </lineage>
</organism>
<evidence type="ECO:0000256" key="9">
    <source>
        <dbReference type="ARBA" id="ARBA00022838"/>
    </source>
</evidence>
<accession>A0A445CX90</accession>
<evidence type="ECO:0000256" key="8">
    <source>
        <dbReference type="ARBA" id="ARBA00022776"/>
    </source>
</evidence>
<keyword evidence="4" id="KW-0158">Chromosome</keyword>
<sequence>MSEDAIWKFCNALASFCNHLQSNSDALKLSIDRRPIPLDSASSTFVQSLNRRVSTSAADLELLDSMSFGTVSFEELLGHCNELYKKNHSDLLELEDRLKSSYGYVPAPDFEDEEDDEEEEGEILAPVPDSSFNEDDLFDESMSLKQLGLSDACLATLASGGVSLDLMIAASFSFSEQWLNREQEFKQQQQPVVDKIVASEGRNFLSDEANKENLESAEPSSSLIKISEREFECLPGYMKGLATWEDLVVAVDKINSSLRKKTNGGNYFRQDEIPSFDLGPKARSYLLVLVRMNRLVVETIDGILSYRVL</sequence>
<dbReference type="GO" id="GO:0000940">
    <property type="term" value="C:outer kinetochore"/>
    <property type="evidence" value="ECO:0007669"/>
    <property type="project" value="InterPro"/>
</dbReference>